<proteinExistence type="predicted"/>
<name>A0A1F7YR34_9BACT</name>
<accession>A0A1F7YR34</accession>
<evidence type="ECO:0000313" key="2">
    <source>
        <dbReference type="Proteomes" id="UP000177263"/>
    </source>
</evidence>
<organism evidence="1 2">
    <name type="scientific">Candidatus Woesebacteria bacterium RIFCSPHIGHO2_01_FULL_41_10</name>
    <dbReference type="NCBI Taxonomy" id="1802500"/>
    <lineage>
        <taxon>Bacteria</taxon>
        <taxon>Candidatus Woeseibacteriota</taxon>
    </lineage>
</organism>
<dbReference type="EMBL" id="MGGM01000014">
    <property type="protein sequence ID" value="OGM29349.1"/>
    <property type="molecule type" value="Genomic_DNA"/>
</dbReference>
<dbReference type="AlphaFoldDB" id="A0A1F7YR34"/>
<reference evidence="1 2" key="1">
    <citation type="journal article" date="2016" name="Nat. Commun.">
        <title>Thousands of microbial genomes shed light on interconnected biogeochemical processes in an aquifer system.</title>
        <authorList>
            <person name="Anantharaman K."/>
            <person name="Brown C.T."/>
            <person name="Hug L.A."/>
            <person name="Sharon I."/>
            <person name="Castelle C.J."/>
            <person name="Probst A.J."/>
            <person name="Thomas B.C."/>
            <person name="Singh A."/>
            <person name="Wilkins M.J."/>
            <person name="Karaoz U."/>
            <person name="Brodie E.L."/>
            <person name="Williams K.H."/>
            <person name="Hubbard S.S."/>
            <person name="Banfield J.F."/>
        </authorList>
    </citation>
    <scope>NUCLEOTIDE SEQUENCE [LARGE SCALE GENOMIC DNA]</scope>
</reference>
<comment type="caution">
    <text evidence="1">The sequence shown here is derived from an EMBL/GenBank/DDBJ whole genome shotgun (WGS) entry which is preliminary data.</text>
</comment>
<gene>
    <name evidence="1" type="ORF">A2801_01495</name>
</gene>
<protein>
    <submittedName>
        <fullName evidence="1">Uncharacterized protein</fullName>
    </submittedName>
</protein>
<dbReference type="Proteomes" id="UP000177263">
    <property type="component" value="Unassembled WGS sequence"/>
</dbReference>
<dbReference type="STRING" id="1802500.A2801_01495"/>
<sequence length="104" mass="11867">MCIPGTKIPIERHGDEDSLERVLQKHWAEIAKRRVVFLIYAVPTCSKRGRRNGVTYREVKLPVKGCDHPDELDFRAAVQETHLKFASNGIDWNYLLIPSLAIPA</sequence>
<evidence type="ECO:0000313" key="1">
    <source>
        <dbReference type="EMBL" id="OGM29349.1"/>
    </source>
</evidence>